<name>A0A086T4G5_HAPC1</name>
<dbReference type="InterPro" id="IPR036865">
    <property type="entry name" value="CRAL-TRIO_dom_sf"/>
</dbReference>
<dbReference type="Gene3D" id="3.40.525.10">
    <property type="entry name" value="CRAL-TRIO lipid binding domain"/>
    <property type="match status" value="1"/>
</dbReference>
<dbReference type="STRING" id="857340.A0A086T4G5"/>
<dbReference type="SMART" id="SM01100">
    <property type="entry name" value="CRAL_TRIO_N"/>
    <property type="match status" value="1"/>
</dbReference>
<dbReference type="CDD" id="cd00170">
    <property type="entry name" value="SEC14"/>
    <property type="match status" value="1"/>
</dbReference>
<accession>A0A086T4G5</accession>
<dbReference type="Pfam" id="PF03765">
    <property type="entry name" value="CRAL_TRIO_N"/>
    <property type="match status" value="1"/>
</dbReference>
<dbReference type="SMART" id="SM00516">
    <property type="entry name" value="SEC14"/>
    <property type="match status" value="1"/>
</dbReference>
<sequence length="406" mass="46371">MTADLDIISLAKLNAQEQRKLQEAWVHIYRLCGIDDKASDADKKSTVPDLTAKLRGHLSEQTKSPEAFRERLWASILADHPDATILRFLRARKWDVEQAMIMLVSALGWRGEHHIDDAVIYKGESVAHMPSGKTRSADEEAFLAQYRSGKSYVRGTDKEGRPVYVIRVRLHDPRLQTPEAMEAYVLHNIESIKTMLTFPNDKACLLFDMTGFGLKNMDFHVVKFLVQVFEARYPETLGVVLIHKAPFVFWGIWSIIKGWLDPVIASKINFTSSTSHLLNFIEKSQLQRSYGGEDDWEYKYIEPLPEENSRMQDVEKRTKIQEERNDLARQFDTHTLAWVAAAAAASSGDKTEAKAVKEQADKRLELAQQLRANYWKLDPYIRARTYYHRAGVVGSGGEVDFRAARA</sequence>
<protein>
    <submittedName>
        <fullName evidence="2">Phosphatidylinositol transfer protein-like protein</fullName>
    </submittedName>
</protein>
<dbReference type="InterPro" id="IPR052432">
    <property type="entry name" value="PITP/CRAL-TRIO"/>
</dbReference>
<dbReference type="PANTHER" id="PTHR46590:SF1">
    <property type="entry name" value="PHOSPHATIDYLINOSITOL TRANSFER PROTEIN CSR1"/>
    <property type="match status" value="1"/>
</dbReference>
<organism evidence="2 3">
    <name type="scientific">Hapsidospora chrysogenum (strain ATCC 11550 / CBS 779.69 / DSM 880 / IAM 14645 / JCM 23072 / IMI 49137)</name>
    <name type="common">Acremonium chrysogenum</name>
    <dbReference type="NCBI Taxonomy" id="857340"/>
    <lineage>
        <taxon>Eukaryota</taxon>
        <taxon>Fungi</taxon>
        <taxon>Dikarya</taxon>
        <taxon>Ascomycota</taxon>
        <taxon>Pezizomycotina</taxon>
        <taxon>Sordariomycetes</taxon>
        <taxon>Hypocreomycetidae</taxon>
        <taxon>Hypocreales</taxon>
        <taxon>Bionectriaceae</taxon>
        <taxon>Hapsidospora</taxon>
    </lineage>
</organism>
<dbReference type="OrthoDB" id="43460at2759"/>
<comment type="caution">
    <text evidence="2">The sequence shown here is derived from an EMBL/GenBank/DDBJ whole genome shotgun (WGS) entry which is preliminary data.</text>
</comment>
<keyword evidence="3" id="KW-1185">Reference proteome</keyword>
<gene>
    <name evidence="2" type="ORF">ACRE_050090</name>
</gene>
<evidence type="ECO:0000259" key="1">
    <source>
        <dbReference type="PROSITE" id="PS50191"/>
    </source>
</evidence>
<reference evidence="3" key="1">
    <citation type="journal article" date="2014" name="Genome Announc.">
        <title>Genome sequence and annotation of Acremonium chrysogenum, producer of the beta-lactam antibiotic cephalosporin C.</title>
        <authorList>
            <person name="Terfehr D."/>
            <person name="Dahlmann T.A."/>
            <person name="Specht T."/>
            <person name="Zadra I."/>
            <person name="Kuernsteiner H."/>
            <person name="Kueck U."/>
        </authorList>
    </citation>
    <scope>NUCLEOTIDE SEQUENCE [LARGE SCALE GENOMIC DNA]</scope>
    <source>
        <strain evidence="3">ATCC 11550 / CBS 779.69 / DSM 880 / IAM 14645 / JCM 23072 / IMI 49137</strain>
    </source>
</reference>
<dbReference type="EMBL" id="JPKY01000052">
    <property type="protein sequence ID" value="KFH44247.1"/>
    <property type="molecule type" value="Genomic_DNA"/>
</dbReference>
<dbReference type="PROSITE" id="PS50191">
    <property type="entry name" value="CRAL_TRIO"/>
    <property type="match status" value="1"/>
</dbReference>
<proteinExistence type="predicted"/>
<evidence type="ECO:0000313" key="2">
    <source>
        <dbReference type="EMBL" id="KFH44247.1"/>
    </source>
</evidence>
<dbReference type="InterPro" id="IPR011074">
    <property type="entry name" value="CRAL/TRIO_N_dom"/>
</dbReference>
<dbReference type="InterPro" id="IPR001251">
    <property type="entry name" value="CRAL-TRIO_dom"/>
</dbReference>
<dbReference type="Pfam" id="PF00650">
    <property type="entry name" value="CRAL_TRIO"/>
    <property type="match status" value="1"/>
</dbReference>
<dbReference type="Proteomes" id="UP000029964">
    <property type="component" value="Unassembled WGS sequence"/>
</dbReference>
<feature type="domain" description="CRAL-TRIO" evidence="1">
    <location>
        <begin position="139"/>
        <end position="298"/>
    </location>
</feature>
<evidence type="ECO:0000313" key="3">
    <source>
        <dbReference type="Proteomes" id="UP000029964"/>
    </source>
</evidence>
<dbReference type="AlphaFoldDB" id="A0A086T4G5"/>
<dbReference type="InterPro" id="IPR036273">
    <property type="entry name" value="CRAL/TRIO_N_dom_sf"/>
</dbReference>
<dbReference type="HOGENOM" id="CLU_016665_2_0_1"/>
<dbReference type="PANTHER" id="PTHR46590">
    <property type="entry name" value="PHOSPHATIDYLINOSITOL TRANSFER PROTEIN CSR1-RELATED"/>
    <property type="match status" value="1"/>
</dbReference>
<dbReference type="SUPFAM" id="SSF46938">
    <property type="entry name" value="CRAL/TRIO N-terminal domain"/>
    <property type="match status" value="1"/>
</dbReference>
<dbReference type="SUPFAM" id="SSF52087">
    <property type="entry name" value="CRAL/TRIO domain"/>
    <property type="match status" value="1"/>
</dbReference>